<evidence type="ECO:0000313" key="4">
    <source>
        <dbReference type="Proteomes" id="UP000710849"/>
    </source>
</evidence>
<feature type="compositionally biased region" description="Polar residues" evidence="1">
    <location>
        <begin position="254"/>
        <end position="265"/>
    </location>
</feature>
<keyword evidence="2" id="KW-1133">Transmembrane helix</keyword>
<dbReference type="InterPro" id="IPR024260">
    <property type="entry name" value="Vac7"/>
</dbReference>
<keyword evidence="4" id="KW-1185">Reference proteome</keyword>
<dbReference type="AlphaFoldDB" id="A0A9P5ISN8"/>
<dbReference type="PANTHER" id="PTHR28258">
    <property type="entry name" value="VACUOLAR SEGREGATION PROTEIN 7"/>
    <property type="match status" value="1"/>
</dbReference>
<feature type="region of interest" description="Disordered" evidence="1">
    <location>
        <begin position="478"/>
        <end position="573"/>
    </location>
</feature>
<keyword evidence="2" id="KW-0812">Transmembrane</keyword>
<name>A0A9P5ISN8_9HELO</name>
<accession>A0A9P5ISN8</accession>
<feature type="compositionally biased region" description="Basic and acidic residues" evidence="1">
    <location>
        <begin position="1"/>
        <end position="15"/>
    </location>
</feature>
<keyword evidence="2" id="KW-0472">Membrane</keyword>
<proteinExistence type="predicted"/>
<feature type="compositionally biased region" description="Polar residues" evidence="1">
    <location>
        <begin position="21"/>
        <end position="33"/>
    </location>
</feature>
<protein>
    <recommendedName>
        <fullName evidence="5">Phospholipid metabolism enzyme regulator</fullName>
    </recommendedName>
</protein>
<dbReference type="GO" id="GO:0010513">
    <property type="term" value="P:positive regulation of phosphatidylinositol biosynthetic process"/>
    <property type="evidence" value="ECO:0007669"/>
    <property type="project" value="TreeGrafter"/>
</dbReference>
<dbReference type="Proteomes" id="UP000710849">
    <property type="component" value="Unassembled WGS sequence"/>
</dbReference>
<dbReference type="EMBL" id="RCSW01000003">
    <property type="protein sequence ID" value="KAF7952373.1"/>
    <property type="molecule type" value="Genomic_DNA"/>
</dbReference>
<evidence type="ECO:0000256" key="2">
    <source>
        <dbReference type="SAM" id="Phobius"/>
    </source>
</evidence>
<feature type="compositionally biased region" description="Polar residues" evidence="1">
    <location>
        <begin position="539"/>
        <end position="551"/>
    </location>
</feature>
<sequence>MDDKSYTQKPAEMRETPSPSPLDTNIPSPTSDSKPFASSRRNYDTSTKPTVKRLQTNRASSATNSPIGSRESSPVRPQLRNPSAARSGTPSRSRKNSQDISPSRSTSSQHPPSAAAIQRGLSAQKLPTLNHVASEPSIRAPIPQKPLVTSEIRDGPRWPVSPRIRSPPPRQSSLLSPRKTEQEIPAINVRRTSPTAEQRAEGKSAADSESEENLLAPGMRTPARGVSGGSSTLETVQEISQPNTPSFELDGAIDTTTQGSPTLPTEQDLMDGASVETLKKPTIVTNESGSESGGKGDNKMKNTTPTATRTGPPKSFSGPTAARGKPSGEGSAKNMTVETETVSSIPQIALATGAGGLANGSLRAKQSTETIRPRKEKKKSRKAPSVTSGTASSKADIFEAKVASAVDEANSSDSEETFVYESNPPEQERPRRFHSRTPSATSMASQIDARNGLRSMMDSSNHSVAMKKSMKFANSYNSAGQEMTTEDDGKGTARSNLGRGTAHHHFSRWGRNGGNGHASLFDNESPFPNAAKSKFAANPTRQGSRPTSPRVVNTARMSMGGNVNGRKTSPISSGYDLDDAADDERTPLIPSTIRSTRSSRIRRGNAPSSRHMEHQRNDRSFIARFAGCMFVSVLLLLVAAGLVAFLFATTQPLGNVKVLALRNILASEQDVIIDLQVTAQNPNLVAVTIDSMDMVIFAKSKYAGTDSEWWAQPPTKFLWRRGFKQRRDDPINDPPMDDDPNTNPNLEIGHIYNFESPLIFEGSPFKPTSSVSIGEMRILKPGNQTEPRGSERWGRVLQHEFDLIVRGTLKYTLPLSSKARSIGVEGRATVKPNAADQDPDNVHVIDGTHHLFD</sequence>
<feature type="compositionally biased region" description="Polar residues" evidence="1">
    <location>
        <begin position="44"/>
        <end position="72"/>
    </location>
</feature>
<feature type="compositionally biased region" description="Polar residues" evidence="1">
    <location>
        <begin position="436"/>
        <end position="445"/>
    </location>
</feature>
<comment type="caution">
    <text evidence="3">The sequence shown here is derived from an EMBL/GenBank/DDBJ whole genome shotgun (WGS) entry which is preliminary data.</text>
</comment>
<dbReference type="GO" id="GO:0070772">
    <property type="term" value="C:PAS complex"/>
    <property type="evidence" value="ECO:0007669"/>
    <property type="project" value="TreeGrafter"/>
</dbReference>
<feature type="compositionally biased region" description="Polar residues" evidence="1">
    <location>
        <begin position="333"/>
        <end position="346"/>
    </location>
</feature>
<organism evidence="3 4">
    <name type="scientific">Botrytis byssoidea</name>
    <dbReference type="NCBI Taxonomy" id="139641"/>
    <lineage>
        <taxon>Eukaryota</taxon>
        <taxon>Fungi</taxon>
        <taxon>Dikarya</taxon>
        <taxon>Ascomycota</taxon>
        <taxon>Pezizomycotina</taxon>
        <taxon>Leotiomycetes</taxon>
        <taxon>Helotiales</taxon>
        <taxon>Sclerotiniaceae</taxon>
        <taxon>Botrytis</taxon>
    </lineage>
</organism>
<feature type="compositionally biased region" description="Polar residues" evidence="1">
    <location>
        <begin position="80"/>
        <end position="91"/>
    </location>
</feature>
<dbReference type="GO" id="GO:0000011">
    <property type="term" value="P:vacuole inheritance"/>
    <property type="evidence" value="ECO:0007669"/>
    <property type="project" value="TreeGrafter"/>
</dbReference>
<feature type="region of interest" description="Disordered" evidence="1">
    <location>
        <begin position="1"/>
        <end position="446"/>
    </location>
</feature>
<feature type="compositionally biased region" description="Polar residues" evidence="1">
    <location>
        <begin position="98"/>
        <end position="111"/>
    </location>
</feature>
<dbReference type="GeneID" id="62145459"/>
<dbReference type="GO" id="GO:0000329">
    <property type="term" value="C:fungal-type vacuole membrane"/>
    <property type="evidence" value="ECO:0007669"/>
    <property type="project" value="TreeGrafter"/>
</dbReference>
<dbReference type="Pfam" id="PF12751">
    <property type="entry name" value="Vac7"/>
    <property type="match status" value="1"/>
</dbReference>
<evidence type="ECO:0000256" key="1">
    <source>
        <dbReference type="SAM" id="MobiDB-lite"/>
    </source>
</evidence>
<reference evidence="3 4" key="1">
    <citation type="journal article" date="2020" name="Genome Biol. Evol.">
        <title>Comparative genomics of Sclerotiniaceae.</title>
        <authorList>
            <person name="Valero Jimenez C.A."/>
            <person name="Steentjes M."/>
            <person name="Scholten O.E."/>
            <person name="Van Kan J.A.L."/>
        </authorList>
    </citation>
    <scope>NUCLEOTIDE SEQUENCE [LARGE SCALE GENOMIC DNA]</scope>
    <source>
        <strain evidence="3 4">MUCL 94</strain>
    </source>
</reference>
<feature type="transmembrane region" description="Helical" evidence="2">
    <location>
        <begin position="621"/>
        <end position="648"/>
    </location>
</feature>
<dbReference type="RefSeq" id="XP_038736939.1">
    <property type="nucleotide sequence ID" value="XM_038872381.1"/>
</dbReference>
<evidence type="ECO:0008006" key="5">
    <source>
        <dbReference type="Google" id="ProtNLM"/>
    </source>
</evidence>
<gene>
    <name evidence="3" type="ORF">EAE97_001870</name>
</gene>
<dbReference type="PANTHER" id="PTHR28258:SF1">
    <property type="entry name" value="VACUOLAR SEGREGATION PROTEIN 7"/>
    <property type="match status" value="1"/>
</dbReference>
<dbReference type="GO" id="GO:1903778">
    <property type="term" value="P:protein localization to vacuolar membrane"/>
    <property type="evidence" value="ECO:0007669"/>
    <property type="project" value="TreeGrafter"/>
</dbReference>
<feature type="compositionally biased region" description="Polar residues" evidence="1">
    <location>
        <begin position="229"/>
        <end position="246"/>
    </location>
</feature>
<evidence type="ECO:0000313" key="3">
    <source>
        <dbReference type="EMBL" id="KAF7952373.1"/>
    </source>
</evidence>